<dbReference type="EMBL" id="BMAU01021255">
    <property type="protein sequence ID" value="GFY05630.1"/>
    <property type="molecule type" value="Genomic_DNA"/>
</dbReference>
<sequence>MHVKSVERPVERPPVGVVPSGGSPTLGDSLVVRSRTRGRSVMGSKLLCAEVLMSVKSVKNRSPPVSMVKKFGEGDESSDVVLVT</sequence>
<comment type="caution">
    <text evidence="2">The sequence shown here is derived from an EMBL/GenBank/DDBJ whole genome shotgun (WGS) entry which is preliminary data.</text>
</comment>
<reference evidence="2" key="1">
    <citation type="submission" date="2020-08" db="EMBL/GenBank/DDBJ databases">
        <title>Multicomponent nature underlies the extraordinary mechanical properties of spider dragline silk.</title>
        <authorList>
            <person name="Kono N."/>
            <person name="Nakamura H."/>
            <person name="Mori M."/>
            <person name="Yoshida Y."/>
            <person name="Ohtoshi R."/>
            <person name="Malay A.D."/>
            <person name="Moran D.A.P."/>
            <person name="Tomita M."/>
            <person name="Numata K."/>
            <person name="Arakawa K."/>
        </authorList>
    </citation>
    <scope>NUCLEOTIDE SEQUENCE</scope>
</reference>
<feature type="region of interest" description="Disordered" evidence="1">
    <location>
        <begin position="1"/>
        <end position="29"/>
    </location>
</feature>
<feature type="compositionally biased region" description="Basic and acidic residues" evidence="1">
    <location>
        <begin position="1"/>
        <end position="11"/>
    </location>
</feature>
<gene>
    <name evidence="2" type="ORF">TNCV_4402971</name>
</gene>
<dbReference type="Proteomes" id="UP000887159">
    <property type="component" value="Unassembled WGS sequence"/>
</dbReference>
<evidence type="ECO:0000313" key="2">
    <source>
        <dbReference type="EMBL" id="GFY05630.1"/>
    </source>
</evidence>
<accession>A0A8X6VGX5</accession>
<protein>
    <submittedName>
        <fullName evidence="2">Uncharacterized protein</fullName>
    </submittedName>
</protein>
<keyword evidence="3" id="KW-1185">Reference proteome</keyword>
<evidence type="ECO:0000256" key="1">
    <source>
        <dbReference type="SAM" id="MobiDB-lite"/>
    </source>
</evidence>
<feature type="compositionally biased region" description="Low complexity" evidence="1">
    <location>
        <begin position="13"/>
        <end position="23"/>
    </location>
</feature>
<organism evidence="2 3">
    <name type="scientific">Trichonephila clavipes</name>
    <name type="common">Golden silk orbweaver</name>
    <name type="synonym">Nephila clavipes</name>
    <dbReference type="NCBI Taxonomy" id="2585209"/>
    <lineage>
        <taxon>Eukaryota</taxon>
        <taxon>Metazoa</taxon>
        <taxon>Ecdysozoa</taxon>
        <taxon>Arthropoda</taxon>
        <taxon>Chelicerata</taxon>
        <taxon>Arachnida</taxon>
        <taxon>Araneae</taxon>
        <taxon>Araneomorphae</taxon>
        <taxon>Entelegynae</taxon>
        <taxon>Araneoidea</taxon>
        <taxon>Nephilidae</taxon>
        <taxon>Trichonephila</taxon>
    </lineage>
</organism>
<evidence type="ECO:0000313" key="3">
    <source>
        <dbReference type="Proteomes" id="UP000887159"/>
    </source>
</evidence>
<name>A0A8X6VGX5_TRICX</name>
<proteinExistence type="predicted"/>
<dbReference type="AlphaFoldDB" id="A0A8X6VGX5"/>